<proteinExistence type="predicted"/>
<sequence>MSEEDYAFAMWDWRTLNPMTSGCFTWITDFDQLVGVKRINTEWIHLQVTWARTLTGQIITSSMGQKKHHPSASEMQHSIGASQRT</sequence>
<protein>
    <submittedName>
        <fullName evidence="2">Uncharacterized protein</fullName>
    </submittedName>
</protein>
<organism evidence="2 3">
    <name type="scientific">Neotoma lepida</name>
    <name type="common">Desert woodrat</name>
    <dbReference type="NCBI Taxonomy" id="56216"/>
    <lineage>
        <taxon>Eukaryota</taxon>
        <taxon>Metazoa</taxon>
        <taxon>Chordata</taxon>
        <taxon>Craniata</taxon>
        <taxon>Vertebrata</taxon>
        <taxon>Euteleostomi</taxon>
        <taxon>Mammalia</taxon>
        <taxon>Eutheria</taxon>
        <taxon>Euarchontoglires</taxon>
        <taxon>Glires</taxon>
        <taxon>Rodentia</taxon>
        <taxon>Myomorpha</taxon>
        <taxon>Muroidea</taxon>
        <taxon>Cricetidae</taxon>
        <taxon>Neotominae</taxon>
        <taxon>Neotoma</taxon>
    </lineage>
</organism>
<dbReference type="EMBL" id="LZPO01055562">
    <property type="protein sequence ID" value="OBS71758.1"/>
    <property type="molecule type" value="Genomic_DNA"/>
</dbReference>
<evidence type="ECO:0000313" key="3">
    <source>
        <dbReference type="Proteomes" id="UP000092124"/>
    </source>
</evidence>
<name>A0A1A6GZJ8_NEOLE</name>
<keyword evidence="3" id="KW-1185">Reference proteome</keyword>
<gene>
    <name evidence="2" type="ORF">A6R68_13665</name>
</gene>
<evidence type="ECO:0000313" key="2">
    <source>
        <dbReference type="EMBL" id="OBS71758.1"/>
    </source>
</evidence>
<feature type="compositionally biased region" description="Polar residues" evidence="1">
    <location>
        <begin position="73"/>
        <end position="85"/>
    </location>
</feature>
<comment type="caution">
    <text evidence="2">The sequence shown here is derived from an EMBL/GenBank/DDBJ whole genome shotgun (WGS) entry which is preliminary data.</text>
</comment>
<dbReference type="Proteomes" id="UP000092124">
    <property type="component" value="Unassembled WGS sequence"/>
</dbReference>
<reference evidence="2 3" key="1">
    <citation type="submission" date="2016-06" db="EMBL/GenBank/DDBJ databases">
        <title>The Draft Genome Sequence and Annotation of the Desert Woodrat Neotoma lepida.</title>
        <authorList>
            <person name="Campbell M."/>
            <person name="Oakeson K.F."/>
            <person name="Yandell M."/>
            <person name="Halpert J.R."/>
            <person name="Dearing D."/>
        </authorList>
    </citation>
    <scope>NUCLEOTIDE SEQUENCE [LARGE SCALE GENOMIC DNA]</scope>
    <source>
        <strain evidence="2">417</strain>
        <tissue evidence="2">Liver</tissue>
    </source>
</reference>
<dbReference type="AlphaFoldDB" id="A0A1A6GZJ8"/>
<feature type="region of interest" description="Disordered" evidence="1">
    <location>
        <begin position="62"/>
        <end position="85"/>
    </location>
</feature>
<accession>A0A1A6GZJ8</accession>
<evidence type="ECO:0000256" key="1">
    <source>
        <dbReference type="SAM" id="MobiDB-lite"/>
    </source>
</evidence>